<evidence type="ECO:0000256" key="2">
    <source>
        <dbReference type="SAM" id="SignalP"/>
    </source>
</evidence>
<keyword evidence="2" id="KW-0732">Signal</keyword>
<dbReference type="EMBL" id="OB661289">
    <property type="protein sequence ID" value="CAD7227867.1"/>
    <property type="molecule type" value="Genomic_DNA"/>
</dbReference>
<sequence>MSRVLSVLPVCLLIPALAIAQEVAKVTEKTRYAPPPMNQEGCGVEYECVAPNLCNDFGYVSDPESSKHPQVPAFEEGYLGGFSTIPDQSCVVPASGKQGRCCHKLPAEQCPNDDFCIPGWYCPPQDARRYEELHHHPRACLLHDAKYAVCCPKFRPYLRTTIRTNTRTCGVRNSDGIKPRFTIGTTPYQNENQLDERILDPDRGIYSNQSRFGEFPWQALIYSDSSQFLAGGVLITRKHVITAAHMDVGDVADITDTDITDSRRRHHRQSSPTSPTVVADIPDSPRRRVDDVDDGCRRRRRQVSPTPCLGCPSWCEHTSVMSATSSVMSTTSPTSTVNQAE</sequence>
<reference evidence="4" key="1">
    <citation type="submission" date="2020-11" db="EMBL/GenBank/DDBJ databases">
        <authorList>
            <person name="Tran Van P."/>
        </authorList>
    </citation>
    <scope>NUCLEOTIDE SEQUENCE</scope>
</reference>
<accession>A0A7R8WEH4</accession>
<dbReference type="Pfam" id="PF00089">
    <property type="entry name" value="Trypsin"/>
    <property type="match status" value="1"/>
</dbReference>
<evidence type="ECO:0000256" key="1">
    <source>
        <dbReference type="SAM" id="MobiDB-lite"/>
    </source>
</evidence>
<dbReference type="Gene3D" id="2.40.10.10">
    <property type="entry name" value="Trypsin-like serine proteases"/>
    <property type="match status" value="1"/>
</dbReference>
<dbReference type="GO" id="GO:0006508">
    <property type="term" value="P:proteolysis"/>
    <property type="evidence" value="ECO:0007669"/>
    <property type="project" value="InterPro"/>
</dbReference>
<dbReference type="SUPFAM" id="SSF50494">
    <property type="entry name" value="Trypsin-like serine proteases"/>
    <property type="match status" value="1"/>
</dbReference>
<evidence type="ECO:0000313" key="4">
    <source>
        <dbReference type="EMBL" id="CAD7227867.1"/>
    </source>
</evidence>
<feature type="signal peptide" evidence="2">
    <location>
        <begin position="1"/>
        <end position="20"/>
    </location>
</feature>
<feature type="chain" id="PRO_5043916014" description="Peptidase S1 domain-containing protein" evidence="2">
    <location>
        <begin position="21"/>
        <end position="341"/>
    </location>
</feature>
<dbReference type="InterPro" id="IPR043504">
    <property type="entry name" value="Peptidase_S1_PA_chymotrypsin"/>
</dbReference>
<dbReference type="AlphaFoldDB" id="A0A7R8WEH4"/>
<dbReference type="GO" id="GO:0004252">
    <property type="term" value="F:serine-type endopeptidase activity"/>
    <property type="evidence" value="ECO:0007669"/>
    <property type="project" value="InterPro"/>
</dbReference>
<dbReference type="InterPro" id="IPR009003">
    <property type="entry name" value="Peptidase_S1_PA"/>
</dbReference>
<evidence type="ECO:0000259" key="3">
    <source>
        <dbReference type="Pfam" id="PF00089"/>
    </source>
</evidence>
<dbReference type="InterPro" id="IPR001254">
    <property type="entry name" value="Trypsin_dom"/>
</dbReference>
<gene>
    <name evidence="4" type="ORF">CTOB1V02_LOCUS5761</name>
</gene>
<feature type="compositionally biased region" description="Basic and acidic residues" evidence="1">
    <location>
        <begin position="283"/>
        <end position="296"/>
    </location>
</feature>
<name>A0A7R8WEH4_9CRUS</name>
<proteinExistence type="predicted"/>
<feature type="domain" description="Peptidase S1" evidence="3">
    <location>
        <begin position="209"/>
        <end position="259"/>
    </location>
</feature>
<protein>
    <recommendedName>
        <fullName evidence="3">Peptidase S1 domain-containing protein</fullName>
    </recommendedName>
</protein>
<organism evidence="4">
    <name type="scientific">Cyprideis torosa</name>
    <dbReference type="NCBI Taxonomy" id="163714"/>
    <lineage>
        <taxon>Eukaryota</taxon>
        <taxon>Metazoa</taxon>
        <taxon>Ecdysozoa</taxon>
        <taxon>Arthropoda</taxon>
        <taxon>Crustacea</taxon>
        <taxon>Oligostraca</taxon>
        <taxon>Ostracoda</taxon>
        <taxon>Podocopa</taxon>
        <taxon>Podocopida</taxon>
        <taxon>Cytherocopina</taxon>
        <taxon>Cytheroidea</taxon>
        <taxon>Cytherideidae</taxon>
        <taxon>Cyprideis</taxon>
    </lineage>
</organism>
<feature type="region of interest" description="Disordered" evidence="1">
    <location>
        <begin position="259"/>
        <end position="303"/>
    </location>
</feature>